<dbReference type="AlphaFoldDB" id="A0A109G1T4"/>
<evidence type="ECO:0000313" key="2">
    <source>
        <dbReference type="EMBL" id="KWU58670.1"/>
    </source>
</evidence>
<evidence type="ECO:0000256" key="1">
    <source>
        <dbReference type="SAM" id="Phobius"/>
    </source>
</evidence>
<protein>
    <submittedName>
        <fullName evidence="2">Uncharacterized protein</fullName>
    </submittedName>
</protein>
<organism evidence="2 3">
    <name type="scientific">Bacillus mycoides</name>
    <dbReference type="NCBI Taxonomy" id="1405"/>
    <lineage>
        <taxon>Bacteria</taxon>
        <taxon>Bacillati</taxon>
        <taxon>Bacillota</taxon>
        <taxon>Bacilli</taxon>
        <taxon>Bacillales</taxon>
        <taxon>Bacillaceae</taxon>
        <taxon>Bacillus</taxon>
        <taxon>Bacillus cereus group</taxon>
    </lineage>
</organism>
<evidence type="ECO:0000313" key="3">
    <source>
        <dbReference type="Proteomes" id="UP000065797"/>
    </source>
</evidence>
<keyword evidence="1" id="KW-0472">Membrane</keyword>
<proteinExistence type="predicted"/>
<dbReference type="Proteomes" id="UP000065797">
    <property type="component" value="Unassembled WGS sequence"/>
</dbReference>
<comment type="caution">
    <text evidence="2">The sequence shown here is derived from an EMBL/GenBank/DDBJ whole genome shotgun (WGS) entry which is preliminary data.</text>
</comment>
<reference evidence="2 3" key="1">
    <citation type="submission" date="2016-01" db="EMBL/GenBank/DDBJ databases">
        <authorList>
            <person name="McClelland M."/>
            <person name="Jain A."/>
            <person name="Saraogi P."/>
            <person name="Mendelson R."/>
            <person name="Westerman R."/>
            <person name="SanMiguel P."/>
            <person name="Csonka L."/>
        </authorList>
    </citation>
    <scope>NUCLEOTIDE SEQUENCE [LARGE SCALE GENOMIC DNA]</scope>
    <source>
        <strain evidence="2 3">PE8-15</strain>
    </source>
</reference>
<accession>A0A109G1T4</accession>
<dbReference type="EMBL" id="LRPH01000071">
    <property type="protein sequence ID" value="KWU58670.1"/>
    <property type="molecule type" value="Genomic_DNA"/>
</dbReference>
<feature type="transmembrane region" description="Helical" evidence="1">
    <location>
        <begin position="30"/>
        <end position="50"/>
    </location>
</feature>
<keyword evidence="1" id="KW-0812">Transmembrane</keyword>
<feature type="transmembrane region" description="Helical" evidence="1">
    <location>
        <begin position="70"/>
        <end position="94"/>
    </location>
</feature>
<sequence>MLSFCLYFRLLAQTKFFFSILHIHINFNPIGVFIGGLLAVKIVLFSWKLGFSSTALALIEIGISALGSTIIQLFIVSANLNVAVLGAPYFLWLVRKSWKKVKKELLGSLLFYSFL</sequence>
<keyword evidence="1" id="KW-1133">Transmembrane helix</keyword>
<gene>
    <name evidence="2" type="ORF">AWW70_20585</name>
</gene>
<name>A0A109G1T4_BACMY</name>